<evidence type="ECO:0000313" key="5">
    <source>
        <dbReference type="Proteomes" id="UP001326715"/>
    </source>
</evidence>
<reference evidence="3 5" key="2">
    <citation type="submission" date="2023-11" db="EMBL/GenBank/DDBJ databases">
        <title>MicrobeMod: A computational toolkit for identifying prokaryotic methylation and restriction-modification with nanopore sequencing.</title>
        <authorList>
            <person name="Crits-Christoph A."/>
            <person name="Kang S.C."/>
            <person name="Lee H."/>
            <person name="Ostrov N."/>
        </authorList>
    </citation>
    <scope>NUCLEOTIDE SEQUENCE [LARGE SCALE GENOMIC DNA]</scope>
    <source>
        <strain evidence="3 5">ATCC 23090</strain>
    </source>
</reference>
<sequence>MLPNIALDQLLLLDIETTPAVKAFDCLPENMQTLWLDKIAKTAPDSSEWEDLYADRAGIYAEFGKIVCISVGFFTVENGRYQLRIKSIYHDDEKILLSSFLELVNKFYIKNPKFQFAGHNIKEFDIPFICRRSVINLLSLPPALQLHNLKPWEVPMLDTMQLWRFGDFKNYTSLKLLTAVLGIPTPKDDIDGSMVAQVYYGEPNGLERIVTYCQKDVVAVGQLLMRFKGVPLIEDGDVVYIK</sequence>
<feature type="domain" description="YprB ribonuclease H-like" evidence="1">
    <location>
        <begin position="58"/>
        <end position="223"/>
    </location>
</feature>
<evidence type="ECO:0000313" key="2">
    <source>
        <dbReference type="EMBL" id="SFW60263.1"/>
    </source>
</evidence>
<dbReference type="RefSeq" id="WP_072361186.1">
    <property type="nucleotide sequence ID" value="NZ_CBHWAX010000032.1"/>
</dbReference>
<dbReference type="Gene3D" id="3.30.420.10">
    <property type="entry name" value="Ribonuclease H-like superfamily/Ribonuclease H"/>
    <property type="match status" value="1"/>
</dbReference>
<name>A0A1K1QJZ4_9BACT</name>
<dbReference type="InterPro" id="IPR036397">
    <property type="entry name" value="RNaseH_sf"/>
</dbReference>
<accession>A0A1K1QJZ4</accession>
<dbReference type="Pfam" id="PF13482">
    <property type="entry name" value="RNase_H_2"/>
    <property type="match status" value="1"/>
</dbReference>
<dbReference type="Proteomes" id="UP000183788">
    <property type="component" value="Unassembled WGS sequence"/>
</dbReference>
<dbReference type="OrthoDB" id="9773351at2"/>
<dbReference type="InterPro" id="IPR012337">
    <property type="entry name" value="RNaseH-like_sf"/>
</dbReference>
<dbReference type="EMBL" id="CP140154">
    <property type="protein sequence ID" value="WQG89200.1"/>
    <property type="molecule type" value="Genomic_DNA"/>
</dbReference>
<organism evidence="2 4">
    <name type="scientific">Chitinophaga sancti</name>
    <dbReference type="NCBI Taxonomy" id="1004"/>
    <lineage>
        <taxon>Bacteria</taxon>
        <taxon>Pseudomonadati</taxon>
        <taxon>Bacteroidota</taxon>
        <taxon>Chitinophagia</taxon>
        <taxon>Chitinophagales</taxon>
        <taxon>Chitinophagaceae</taxon>
        <taxon>Chitinophaga</taxon>
    </lineage>
</organism>
<evidence type="ECO:0000313" key="3">
    <source>
        <dbReference type="EMBL" id="WQG89200.1"/>
    </source>
</evidence>
<dbReference type="EMBL" id="FPIZ01000008">
    <property type="protein sequence ID" value="SFW60263.1"/>
    <property type="molecule type" value="Genomic_DNA"/>
</dbReference>
<dbReference type="InterPro" id="IPR038720">
    <property type="entry name" value="YprB_RNase_H-like_dom"/>
</dbReference>
<dbReference type="AlphaFoldDB" id="A0A1K1QJZ4"/>
<reference evidence="2 4" key="1">
    <citation type="submission" date="2016-11" db="EMBL/GenBank/DDBJ databases">
        <authorList>
            <person name="Jaros S."/>
            <person name="Januszkiewicz K."/>
            <person name="Wedrychowicz H."/>
        </authorList>
    </citation>
    <scope>NUCLEOTIDE SEQUENCE [LARGE SCALE GENOMIC DNA]</scope>
    <source>
        <strain evidence="2 4">DSM 784</strain>
    </source>
</reference>
<evidence type="ECO:0000259" key="1">
    <source>
        <dbReference type="Pfam" id="PF13482"/>
    </source>
</evidence>
<keyword evidence="5" id="KW-1185">Reference proteome</keyword>
<protein>
    <submittedName>
        <fullName evidence="3">Ribonuclease H-like domain-containing protein</fullName>
    </submittedName>
</protein>
<dbReference type="STRING" id="1004.SAMN05661012_02857"/>
<dbReference type="Proteomes" id="UP001326715">
    <property type="component" value="Chromosome"/>
</dbReference>
<dbReference type="GO" id="GO:0003676">
    <property type="term" value="F:nucleic acid binding"/>
    <property type="evidence" value="ECO:0007669"/>
    <property type="project" value="InterPro"/>
</dbReference>
<evidence type="ECO:0000313" key="4">
    <source>
        <dbReference type="Proteomes" id="UP000183788"/>
    </source>
</evidence>
<proteinExistence type="predicted"/>
<gene>
    <name evidence="2" type="ORF">SAMN05661012_02857</name>
    <name evidence="3" type="ORF">SR876_30180</name>
</gene>
<dbReference type="SUPFAM" id="SSF53098">
    <property type="entry name" value="Ribonuclease H-like"/>
    <property type="match status" value="1"/>
</dbReference>